<keyword evidence="1" id="KW-0472">Membrane</keyword>
<reference evidence="2" key="1">
    <citation type="submission" date="2020-05" db="EMBL/GenBank/DDBJ databases">
        <authorList>
            <person name="Chiriac C."/>
            <person name="Salcher M."/>
            <person name="Ghai R."/>
            <person name="Kavagutti S V."/>
        </authorList>
    </citation>
    <scope>NUCLEOTIDE SEQUENCE</scope>
</reference>
<accession>A0A6J6UXV2</accession>
<gene>
    <name evidence="2" type="ORF">UFOPK2886_00247</name>
</gene>
<feature type="transmembrane region" description="Helical" evidence="1">
    <location>
        <begin position="45"/>
        <end position="67"/>
    </location>
</feature>
<dbReference type="AlphaFoldDB" id="A0A6J6UXV2"/>
<dbReference type="EMBL" id="CAEZZO010000021">
    <property type="protein sequence ID" value="CAB4763197.1"/>
    <property type="molecule type" value="Genomic_DNA"/>
</dbReference>
<keyword evidence="1" id="KW-0812">Transmembrane</keyword>
<dbReference type="SUPFAM" id="SSF56784">
    <property type="entry name" value="HAD-like"/>
    <property type="match status" value="1"/>
</dbReference>
<evidence type="ECO:0000313" key="2">
    <source>
        <dbReference type="EMBL" id="CAB4763197.1"/>
    </source>
</evidence>
<name>A0A6J6UXV2_9ZZZZ</name>
<organism evidence="2">
    <name type="scientific">freshwater metagenome</name>
    <dbReference type="NCBI Taxonomy" id="449393"/>
    <lineage>
        <taxon>unclassified sequences</taxon>
        <taxon>metagenomes</taxon>
        <taxon>ecological metagenomes</taxon>
    </lineage>
</organism>
<keyword evidence="1" id="KW-1133">Transmembrane helix</keyword>
<protein>
    <submittedName>
        <fullName evidence="2">Unannotated protein</fullName>
    </submittedName>
</protein>
<evidence type="ECO:0000256" key="1">
    <source>
        <dbReference type="SAM" id="Phobius"/>
    </source>
</evidence>
<dbReference type="InterPro" id="IPR023214">
    <property type="entry name" value="HAD_sf"/>
</dbReference>
<proteinExistence type="predicted"/>
<dbReference type="InterPro" id="IPR036412">
    <property type="entry name" value="HAD-like_sf"/>
</dbReference>
<sequence length="69" mass="7074">MALKEFARNEGVDLQQTVAIGDGANDLDMIQSAGLGIAFNAKPKVSAAAATTLSIVDLSAVLLLMGIRS</sequence>
<dbReference type="Gene3D" id="3.40.50.1000">
    <property type="entry name" value="HAD superfamily/HAD-like"/>
    <property type="match status" value="1"/>
</dbReference>
<dbReference type="Pfam" id="PF08282">
    <property type="entry name" value="Hydrolase_3"/>
    <property type="match status" value="1"/>
</dbReference>